<keyword evidence="5 8" id="KW-0548">Nucleotidyltransferase</keyword>
<reference evidence="8" key="1">
    <citation type="submission" date="2019-03" db="EMBL/GenBank/DDBJ databases">
        <authorList>
            <person name="Hao L."/>
        </authorList>
    </citation>
    <scope>NUCLEOTIDE SEQUENCE</scope>
</reference>
<evidence type="ECO:0000256" key="6">
    <source>
        <dbReference type="ARBA" id="ARBA00023163"/>
    </source>
</evidence>
<accession>A0A485M2L2</accession>
<dbReference type="GO" id="GO:0003677">
    <property type="term" value="F:DNA binding"/>
    <property type="evidence" value="ECO:0007669"/>
    <property type="project" value="InterPro"/>
</dbReference>
<evidence type="ECO:0000256" key="1">
    <source>
        <dbReference type="ARBA" id="ARBA00006711"/>
    </source>
</evidence>
<protein>
    <recommendedName>
        <fullName evidence="2">DNA-directed RNA polymerase</fullName>
        <ecNumber evidence="2">2.7.7.6</ecNumber>
    </recommendedName>
</protein>
<dbReference type="InterPro" id="IPR003716">
    <property type="entry name" value="DNA-dir_RNA_pol_omega"/>
</dbReference>
<dbReference type="GO" id="GO:0003899">
    <property type="term" value="F:DNA-directed RNA polymerase activity"/>
    <property type="evidence" value="ECO:0007669"/>
    <property type="project" value="UniProtKB-EC"/>
</dbReference>
<evidence type="ECO:0000256" key="3">
    <source>
        <dbReference type="ARBA" id="ARBA00022478"/>
    </source>
</evidence>
<evidence type="ECO:0000256" key="4">
    <source>
        <dbReference type="ARBA" id="ARBA00022679"/>
    </source>
</evidence>
<dbReference type="NCBIfam" id="TIGR00690">
    <property type="entry name" value="rpoZ"/>
    <property type="match status" value="1"/>
</dbReference>
<comment type="similarity">
    <text evidence="1">Belongs to the RNA polymerase subunit omega family.</text>
</comment>
<keyword evidence="6" id="KW-0804">Transcription</keyword>
<dbReference type="InterPro" id="IPR036161">
    <property type="entry name" value="RPB6/omega-like_sf"/>
</dbReference>
<dbReference type="SMART" id="SM01409">
    <property type="entry name" value="RNA_pol_Rpb6"/>
    <property type="match status" value="1"/>
</dbReference>
<dbReference type="EMBL" id="CAADRM010000124">
    <property type="protein sequence ID" value="VFU16908.1"/>
    <property type="molecule type" value="Genomic_DNA"/>
</dbReference>
<dbReference type="EC" id="2.7.7.6" evidence="2"/>
<gene>
    <name evidence="8" type="primary">rpoZ</name>
    <name evidence="8" type="ORF">SCFA_590017</name>
</gene>
<keyword evidence="4 8" id="KW-0808">Transferase</keyword>
<name>A0A485M2L2_9ZZZZ</name>
<evidence type="ECO:0000256" key="2">
    <source>
        <dbReference type="ARBA" id="ARBA00012418"/>
    </source>
</evidence>
<dbReference type="Gene3D" id="3.90.940.10">
    <property type="match status" value="1"/>
</dbReference>
<evidence type="ECO:0000256" key="5">
    <source>
        <dbReference type="ARBA" id="ARBA00022695"/>
    </source>
</evidence>
<organism evidence="8">
    <name type="scientific">anaerobic digester metagenome</name>
    <dbReference type="NCBI Taxonomy" id="1263854"/>
    <lineage>
        <taxon>unclassified sequences</taxon>
        <taxon>metagenomes</taxon>
        <taxon>ecological metagenomes</taxon>
    </lineage>
</organism>
<dbReference type="PANTHER" id="PTHR34476:SF1">
    <property type="entry name" value="DNA-DIRECTED RNA POLYMERASE SUBUNIT OMEGA"/>
    <property type="match status" value="1"/>
</dbReference>
<comment type="catalytic activity">
    <reaction evidence="7">
        <text>RNA(n) + a ribonucleoside 5'-triphosphate = RNA(n+1) + diphosphate</text>
        <dbReference type="Rhea" id="RHEA:21248"/>
        <dbReference type="Rhea" id="RHEA-COMP:14527"/>
        <dbReference type="Rhea" id="RHEA-COMP:17342"/>
        <dbReference type="ChEBI" id="CHEBI:33019"/>
        <dbReference type="ChEBI" id="CHEBI:61557"/>
        <dbReference type="ChEBI" id="CHEBI:140395"/>
        <dbReference type="EC" id="2.7.7.6"/>
    </reaction>
</comment>
<dbReference type="GO" id="GO:0006351">
    <property type="term" value="P:DNA-templated transcription"/>
    <property type="evidence" value="ECO:0007669"/>
    <property type="project" value="InterPro"/>
</dbReference>
<evidence type="ECO:0000313" key="8">
    <source>
        <dbReference type="EMBL" id="VFU16908.1"/>
    </source>
</evidence>
<dbReference type="Pfam" id="PF01192">
    <property type="entry name" value="RNA_pol_Rpb6"/>
    <property type="match status" value="1"/>
</dbReference>
<dbReference type="InterPro" id="IPR006110">
    <property type="entry name" value="Pol_omega/Rpo6/RPB6"/>
</dbReference>
<proteinExistence type="inferred from homology"/>
<keyword evidence="3 8" id="KW-0240">DNA-directed RNA polymerase</keyword>
<dbReference type="SUPFAM" id="SSF63562">
    <property type="entry name" value="RPB6/omega subunit-like"/>
    <property type="match status" value="1"/>
</dbReference>
<dbReference type="AlphaFoldDB" id="A0A485M2L2"/>
<dbReference type="HAMAP" id="MF_00366">
    <property type="entry name" value="RNApol_bact_RpoZ"/>
    <property type="match status" value="1"/>
</dbReference>
<dbReference type="GO" id="GO:0000428">
    <property type="term" value="C:DNA-directed RNA polymerase complex"/>
    <property type="evidence" value="ECO:0007669"/>
    <property type="project" value="UniProtKB-KW"/>
</dbReference>
<evidence type="ECO:0000256" key="7">
    <source>
        <dbReference type="ARBA" id="ARBA00048552"/>
    </source>
</evidence>
<dbReference type="PANTHER" id="PTHR34476">
    <property type="entry name" value="DNA-DIRECTED RNA POLYMERASE SUBUNIT OMEGA"/>
    <property type="match status" value="1"/>
</dbReference>
<sequence length="64" mass="7163">MARVTIEDCLEKVHDRFSLAIAASKRTKQLMKGAAPLSKRKENRPVVTALRELAEGKISLNERS</sequence>